<evidence type="ECO:0000313" key="2">
    <source>
        <dbReference type="EMBL" id="TDB66798.1"/>
    </source>
</evidence>
<dbReference type="InterPro" id="IPR041304">
    <property type="entry name" value="AbiTii"/>
</dbReference>
<accession>A0A4R4KFU4</accession>
<name>A0A4R4KFU4_9BACT</name>
<dbReference type="Pfam" id="PF18864">
    <property type="entry name" value="AbiTii"/>
    <property type="match status" value="1"/>
</dbReference>
<organism evidence="2 3">
    <name type="scientific">Arundinibacter roseus</name>
    <dbReference type="NCBI Taxonomy" id="2070510"/>
    <lineage>
        <taxon>Bacteria</taxon>
        <taxon>Pseudomonadati</taxon>
        <taxon>Bacteroidota</taxon>
        <taxon>Cytophagia</taxon>
        <taxon>Cytophagales</taxon>
        <taxon>Spirosomataceae</taxon>
        <taxon>Arundinibacter</taxon>
    </lineage>
</organism>
<protein>
    <recommendedName>
        <fullName evidence="1">AbiTii domain-containing protein</fullName>
    </recommendedName>
</protein>
<comment type="caution">
    <text evidence="2">The sequence shown here is derived from an EMBL/GenBank/DDBJ whole genome shotgun (WGS) entry which is preliminary data.</text>
</comment>
<dbReference type="RefSeq" id="WP_132115806.1">
    <property type="nucleotide sequence ID" value="NZ_SMJU01000004.1"/>
</dbReference>
<proteinExistence type="predicted"/>
<sequence length="311" mass="35092">MTIIEQIIDELSNSEKSLTNPLLKTKVLATRISNEELMKWTNDELSGYKEKELPTYRLGTSNITCTMQQGFDTYENVPLPLMVFQNTFIDDLLQFRFNDSIQTLENQERENRNGIIYKDFGPDMCAILTKMAIDAGQRFAITTMSMVVHVSQITQVLAEVRAKLLDFMLQLEKEVPNLDELIKNKLIVKENVNEKIGKIYNQTIINTSGFGNTITTGEGNSVTSNINITLGSVADLKRELEKNSVPAKNIDEIIQIVQEEEPNRETKKFGTKANKWVQKMVSMTLDGTWQIGTGAAGGLLVELLKAYYGIH</sequence>
<evidence type="ECO:0000313" key="3">
    <source>
        <dbReference type="Proteomes" id="UP000295706"/>
    </source>
</evidence>
<evidence type="ECO:0000259" key="1">
    <source>
        <dbReference type="Pfam" id="PF18864"/>
    </source>
</evidence>
<feature type="domain" description="AbiTii" evidence="1">
    <location>
        <begin position="3"/>
        <end position="194"/>
    </location>
</feature>
<dbReference type="Proteomes" id="UP000295706">
    <property type="component" value="Unassembled WGS sequence"/>
</dbReference>
<reference evidence="2 3" key="1">
    <citation type="submission" date="2019-02" db="EMBL/GenBank/DDBJ databases">
        <title>Arundinibacter roseus gen. nov., sp. nov., a new member of the family Cytophagaceae.</title>
        <authorList>
            <person name="Szuroczki S."/>
            <person name="Khayer B."/>
            <person name="Sproer C."/>
            <person name="Toumi M."/>
            <person name="Szabo A."/>
            <person name="Felfoldi T."/>
            <person name="Schumann P."/>
            <person name="Toth E."/>
        </authorList>
    </citation>
    <scope>NUCLEOTIDE SEQUENCE [LARGE SCALE GENOMIC DNA]</scope>
    <source>
        <strain evidence="2 3">DMA-k-7a</strain>
    </source>
</reference>
<dbReference type="OrthoDB" id="766804at2"/>
<keyword evidence="3" id="KW-1185">Reference proteome</keyword>
<gene>
    <name evidence="2" type="ORF">EZE20_06645</name>
</gene>
<dbReference type="EMBL" id="SMJU01000004">
    <property type="protein sequence ID" value="TDB66798.1"/>
    <property type="molecule type" value="Genomic_DNA"/>
</dbReference>
<dbReference type="AlphaFoldDB" id="A0A4R4KFU4"/>